<evidence type="ECO:0000256" key="2">
    <source>
        <dbReference type="ARBA" id="ARBA00022478"/>
    </source>
</evidence>
<keyword evidence="3 5" id="KW-0804">Transcription</keyword>
<dbReference type="Gene3D" id="1.10.10.10">
    <property type="entry name" value="Winged helix-like DNA-binding domain superfamily/Winged helix DNA-binding domain"/>
    <property type="match status" value="2"/>
</dbReference>
<protein>
    <recommendedName>
        <fullName evidence="5">DNA-directed RNA polymerase III subunit RPC3</fullName>
        <shortName evidence="5">RNA polymerase III subunit C3</shortName>
    </recommendedName>
</protein>
<dbReference type="STRING" id="5722.A2FRS6"/>
<evidence type="ECO:0000259" key="8">
    <source>
        <dbReference type="Pfam" id="PF22536"/>
    </source>
</evidence>
<proteinExistence type="inferred from homology"/>
<dbReference type="InterPro" id="IPR036388">
    <property type="entry name" value="WH-like_DNA-bd_sf"/>
</dbReference>
<feature type="signal peptide" evidence="7">
    <location>
        <begin position="1"/>
        <end position="27"/>
    </location>
</feature>
<dbReference type="VEuPathDB" id="TrichDB:TVAG_156540"/>
<dbReference type="GO" id="GO:0005666">
    <property type="term" value="C:RNA polymerase III complex"/>
    <property type="evidence" value="ECO:0000318"/>
    <property type="project" value="GO_Central"/>
</dbReference>
<comment type="function">
    <text evidence="5">DNA-dependent RNA polymerase catalyzes the transcription of DNA into RNA using the four ribonucleoside triphosphates as substrates. Specific core component of RNA polymerase III which synthesizes small RNAs, such as 5S rRNA and tRNAs.</text>
</comment>
<comment type="subunit">
    <text evidence="5">Component of the RNA polymerase III (Pol III) complex consisting of 17 subunits.</text>
</comment>
<gene>
    <name evidence="9" type="ORF">TVAG_156540</name>
</gene>
<evidence type="ECO:0000256" key="3">
    <source>
        <dbReference type="ARBA" id="ARBA00023163"/>
    </source>
</evidence>
<dbReference type="Pfam" id="PF22536">
    <property type="entry name" value="WHD_POLR3C"/>
    <property type="match status" value="1"/>
</dbReference>
<keyword evidence="4 5" id="KW-0539">Nucleus</keyword>
<evidence type="ECO:0000256" key="6">
    <source>
        <dbReference type="SAM" id="Coils"/>
    </source>
</evidence>
<reference evidence="9" key="1">
    <citation type="submission" date="2006-10" db="EMBL/GenBank/DDBJ databases">
        <authorList>
            <person name="Amadeo P."/>
            <person name="Zhao Q."/>
            <person name="Wortman J."/>
            <person name="Fraser-Liggett C."/>
            <person name="Carlton J."/>
        </authorList>
    </citation>
    <scope>NUCLEOTIDE SEQUENCE</scope>
    <source>
        <strain evidence="9">G3</strain>
    </source>
</reference>
<evidence type="ECO:0000256" key="1">
    <source>
        <dbReference type="ARBA" id="ARBA00004123"/>
    </source>
</evidence>
<dbReference type="PANTHER" id="PTHR12949:SF0">
    <property type="entry name" value="DNA-DIRECTED RNA POLYMERASE III SUBUNIT RPC3"/>
    <property type="match status" value="1"/>
</dbReference>
<comment type="similarity">
    <text evidence="5">Belongs to the eukaryotic RPC3/POLR3C RNA polymerase subunit family.</text>
</comment>
<dbReference type="EMBL" id="DS113970">
    <property type="protein sequence ID" value="EAX92375.1"/>
    <property type="molecule type" value="Genomic_DNA"/>
</dbReference>
<keyword evidence="6" id="KW-0175">Coiled coil</keyword>
<keyword evidence="2 5" id="KW-0240">DNA-directed RNA polymerase</keyword>
<evidence type="ECO:0000313" key="10">
    <source>
        <dbReference type="Proteomes" id="UP000001542"/>
    </source>
</evidence>
<dbReference type="VEuPathDB" id="TrichDB:TVAGG3_0104460"/>
<organism evidence="9 10">
    <name type="scientific">Trichomonas vaginalis (strain ATCC PRA-98 / G3)</name>
    <dbReference type="NCBI Taxonomy" id="412133"/>
    <lineage>
        <taxon>Eukaryota</taxon>
        <taxon>Metamonada</taxon>
        <taxon>Parabasalia</taxon>
        <taxon>Trichomonadida</taxon>
        <taxon>Trichomonadidae</taxon>
        <taxon>Trichomonas</taxon>
    </lineage>
</organism>
<reference evidence="9" key="2">
    <citation type="journal article" date="2007" name="Science">
        <title>Draft genome sequence of the sexually transmitted pathogen Trichomonas vaginalis.</title>
        <authorList>
            <person name="Carlton J.M."/>
            <person name="Hirt R.P."/>
            <person name="Silva J.C."/>
            <person name="Delcher A.L."/>
            <person name="Schatz M."/>
            <person name="Zhao Q."/>
            <person name="Wortman J.R."/>
            <person name="Bidwell S.L."/>
            <person name="Alsmark U.C.M."/>
            <person name="Besteiro S."/>
            <person name="Sicheritz-Ponten T."/>
            <person name="Noel C.J."/>
            <person name="Dacks J.B."/>
            <person name="Foster P.G."/>
            <person name="Simillion C."/>
            <person name="Van de Peer Y."/>
            <person name="Miranda-Saavedra D."/>
            <person name="Barton G.J."/>
            <person name="Westrop G.D."/>
            <person name="Mueller S."/>
            <person name="Dessi D."/>
            <person name="Fiori P.L."/>
            <person name="Ren Q."/>
            <person name="Paulsen I."/>
            <person name="Zhang H."/>
            <person name="Bastida-Corcuera F.D."/>
            <person name="Simoes-Barbosa A."/>
            <person name="Brown M.T."/>
            <person name="Hayes R.D."/>
            <person name="Mukherjee M."/>
            <person name="Okumura C.Y."/>
            <person name="Schneider R."/>
            <person name="Smith A.J."/>
            <person name="Vanacova S."/>
            <person name="Villalvazo M."/>
            <person name="Haas B.J."/>
            <person name="Pertea M."/>
            <person name="Feldblyum T.V."/>
            <person name="Utterback T.R."/>
            <person name="Shu C.L."/>
            <person name="Osoegawa K."/>
            <person name="de Jong P.J."/>
            <person name="Hrdy I."/>
            <person name="Horvathova L."/>
            <person name="Zubacova Z."/>
            <person name="Dolezal P."/>
            <person name="Malik S.B."/>
            <person name="Logsdon J.M. Jr."/>
            <person name="Henze K."/>
            <person name="Gupta A."/>
            <person name="Wang C.C."/>
            <person name="Dunne R.L."/>
            <person name="Upcroft J.A."/>
            <person name="Upcroft P."/>
            <person name="White O."/>
            <person name="Salzberg S.L."/>
            <person name="Tang P."/>
            <person name="Chiu C.-H."/>
            <person name="Lee Y.-S."/>
            <person name="Embley T.M."/>
            <person name="Coombs G.H."/>
            <person name="Mottram J.C."/>
            <person name="Tachezy J."/>
            <person name="Fraser-Liggett C.M."/>
            <person name="Johnson P.J."/>
        </authorList>
    </citation>
    <scope>NUCLEOTIDE SEQUENCE [LARGE SCALE GENOMIC DNA]</scope>
    <source>
        <strain evidence="9">G3</strain>
    </source>
</reference>
<dbReference type="OrthoDB" id="10401762at2759"/>
<sequence>MSASGLKRDLVLMIVEVLFGSTARTVAEAINDYGPCPLGFISSRTNISVSDVQTVCLAMYVHGVVNIHGEGKRATLTLATLPLFILAAPSILLEEIRTAYAKQELLDVLYIYLLQGICTVEQGAKYFHQNETRTANEFQGTDESNSVNSFEKFDEVTKELFNLGFLCRGIRSYHPFTSQDVISLERRINNLQLNQKRVTKAQQQKEEEAMAVQNRTLPQQEEIPTDAYSVDWNACAQFIRARYIINYVNKAFGPDYGIIIDKVVTNAHCCNYVHFRKMAEHSDDQLRNEGLPYSRLSGTDIYRQFSDIPATVFFERLDKLSNPSTKSIFGLLTSAEDGTVYDFKVHNCIRKIQLMYVNSFAETALCPMHGRIFETLQDLEIADTRQLEDEAIVSDKEARCAMYNLCRMGLTQIQAIPKTADRMLKEMYFVWKYNEDSVIAEAANNIGKVALNMWDKITSCIEEADHVAHADSLDKTATMAKSQEDKNLAGFHSYFIDQMRLYVLLAEM</sequence>
<evidence type="ECO:0000256" key="7">
    <source>
        <dbReference type="SAM" id="SignalP"/>
    </source>
</evidence>
<dbReference type="InterPro" id="IPR055207">
    <property type="entry name" value="POLR3C_WHD"/>
</dbReference>
<keyword evidence="7" id="KW-0732">Signal</keyword>
<feature type="chain" id="PRO_5002643809" description="DNA-directed RNA polymerase III subunit RPC3" evidence="7">
    <location>
        <begin position="28"/>
        <end position="508"/>
    </location>
</feature>
<comment type="subcellular location">
    <subcellularLocation>
        <location evidence="1 5">Nucleus</location>
    </subcellularLocation>
</comment>
<dbReference type="KEGG" id="tva:4750091"/>
<feature type="coiled-coil region" evidence="6">
    <location>
        <begin position="181"/>
        <end position="208"/>
    </location>
</feature>
<keyword evidence="10" id="KW-1185">Reference proteome</keyword>
<dbReference type="RefSeq" id="XP_001305305.1">
    <property type="nucleotide sequence ID" value="XM_001305304.1"/>
</dbReference>
<dbReference type="InParanoid" id="A2FRS6"/>
<dbReference type="InterPro" id="IPR039748">
    <property type="entry name" value="RPC3"/>
</dbReference>
<evidence type="ECO:0000256" key="5">
    <source>
        <dbReference type="RuleBase" id="RU367076"/>
    </source>
</evidence>
<dbReference type="AlphaFoldDB" id="A2FRS6"/>
<evidence type="ECO:0000313" key="9">
    <source>
        <dbReference type="EMBL" id="EAX92375.1"/>
    </source>
</evidence>
<dbReference type="Proteomes" id="UP000001542">
    <property type="component" value="Unassembled WGS sequence"/>
</dbReference>
<dbReference type="PANTHER" id="PTHR12949">
    <property type="entry name" value="RNA POLYMERASE III DNA DIRECTED -RELATED"/>
    <property type="match status" value="1"/>
</dbReference>
<dbReference type="GO" id="GO:0003697">
    <property type="term" value="F:single-stranded DNA binding"/>
    <property type="evidence" value="ECO:0007669"/>
    <property type="project" value="UniProtKB-UniRule"/>
</dbReference>
<dbReference type="SMR" id="A2FRS6"/>
<name>A2FRS6_TRIV3</name>
<accession>A2FRS6</accession>
<feature type="domain" description="DNA-directed RNA polymerase III subunit RPC3 winged-helix" evidence="8">
    <location>
        <begin position="366"/>
        <end position="432"/>
    </location>
</feature>
<evidence type="ECO:0000256" key="4">
    <source>
        <dbReference type="ARBA" id="ARBA00023242"/>
    </source>
</evidence>